<dbReference type="PANTHER" id="PTHR10593">
    <property type="entry name" value="SERINE/THREONINE-PROTEIN KINASE RIO"/>
    <property type="match status" value="1"/>
</dbReference>
<protein>
    <submittedName>
        <fullName evidence="11">Protein indeterminate-domain 2</fullName>
    </submittedName>
</protein>
<evidence type="ECO:0000256" key="8">
    <source>
        <dbReference type="PROSITE-ProRule" id="PRU00042"/>
    </source>
</evidence>
<feature type="compositionally biased region" description="Low complexity" evidence="9">
    <location>
        <begin position="439"/>
        <end position="455"/>
    </location>
</feature>
<proteinExistence type="predicted"/>
<dbReference type="AlphaFoldDB" id="A0A445F9G1"/>
<feature type="domain" description="C2H2-type" evidence="10">
    <location>
        <begin position="92"/>
        <end position="114"/>
    </location>
</feature>
<evidence type="ECO:0000313" key="12">
    <source>
        <dbReference type="Proteomes" id="UP000289340"/>
    </source>
</evidence>
<sequence>MSNITSCDSGSFSTENTREDAVVKQQPEILGQFHSPHSHTSTTTTTNNSNGSNTDSQSPAPVKKKRNLPGNPDPSAEVIALSPTTLMATNRFICEICNKGFQRDQNLQLHRRGHNLPWKLKQRTSTEIRKRVYVCPEPSCVHHNPARALGDLTGIKKHFCRKHGEKKWKCDKCSKKYAVQSDWKAHSKICGTREYKCDCGTIFSRRDSFITHRAFCDALAEENNKANEGQLPKIGPNLQCQQIPNLVSSSLPINTNIVPNPQMGGTSEFNHADHKHPLSLPHELMPMPAQKSFNNMAAGTTVFTRSLSSTSSPSLQLSSNMFEENGLHLAAGSPHMSATALLQKAAQMGATVTEKTFVTNMAPPSFGVLQQHHQQPNGQPFMNQYMHSGQQQQDVNISAQYNSFGANGMGGGSVGMNGVDMFNAILDQSKALSKIMEQNNRSSSGGPTNGGSNSSAINVAGSKGGSGDVMTLDFLGIGGGGGGGGGGGDAHGNFYGGAQQGETGAPDVVWRNWSSKNAGFESFSATSSI</sequence>
<evidence type="ECO:0000256" key="1">
    <source>
        <dbReference type="ARBA" id="ARBA00022723"/>
    </source>
</evidence>
<evidence type="ECO:0000256" key="4">
    <source>
        <dbReference type="ARBA" id="ARBA00022833"/>
    </source>
</evidence>
<reference evidence="11 12" key="1">
    <citation type="submission" date="2018-09" db="EMBL/GenBank/DDBJ databases">
        <title>A high-quality reference genome of wild soybean provides a powerful tool to mine soybean genomes.</title>
        <authorList>
            <person name="Xie M."/>
            <person name="Chung C.Y.L."/>
            <person name="Li M.-W."/>
            <person name="Wong F.-L."/>
            <person name="Chan T.-F."/>
            <person name="Lam H.-M."/>
        </authorList>
    </citation>
    <scope>NUCLEOTIDE SEQUENCE [LARGE SCALE GENOMIC DNA]</scope>
    <source>
        <strain evidence="12">cv. W05</strain>
        <tissue evidence="11">Hypocotyl of etiolated seedlings</tissue>
    </source>
</reference>
<dbReference type="Gramene" id="XM_028365361.1">
    <property type="protein sequence ID" value="XP_028221162.1"/>
    <property type="gene ID" value="LOC114402706"/>
</dbReference>
<comment type="caution">
    <text evidence="11">The sequence shown here is derived from an EMBL/GenBank/DDBJ whole genome shotgun (WGS) entry which is preliminary data.</text>
</comment>
<organism evidence="11 12">
    <name type="scientific">Glycine soja</name>
    <name type="common">Wild soybean</name>
    <dbReference type="NCBI Taxonomy" id="3848"/>
    <lineage>
        <taxon>Eukaryota</taxon>
        <taxon>Viridiplantae</taxon>
        <taxon>Streptophyta</taxon>
        <taxon>Embryophyta</taxon>
        <taxon>Tracheophyta</taxon>
        <taxon>Spermatophyta</taxon>
        <taxon>Magnoliopsida</taxon>
        <taxon>eudicotyledons</taxon>
        <taxon>Gunneridae</taxon>
        <taxon>Pentapetalae</taxon>
        <taxon>rosids</taxon>
        <taxon>fabids</taxon>
        <taxon>Fabales</taxon>
        <taxon>Fabaceae</taxon>
        <taxon>Papilionoideae</taxon>
        <taxon>50 kb inversion clade</taxon>
        <taxon>NPAAA clade</taxon>
        <taxon>indigoferoid/millettioid clade</taxon>
        <taxon>Phaseoleae</taxon>
        <taxon>Glycine</taxon>
        <taxon>Glycine subgen. Soja</taxon>
    </lineage>
</organism>
<evidence type="ECO:0000256" key="7">
    <source>
        <dbReference type="ARBA" id="ARBA00023163"/>
    </source>
</evidence>
<dbReference type="Pfam" id="PF22992">
    <property type="entry name" value="C2CH-4th_BIRD-IDD"/>
    <property type="match status" value="1"/>
</dbReference>
<dbReference type="FunFam" id="3.30.160.60:FF:000554">
    <property type="entry name" value="protein indeterminate-domain 12-like"/>
    <property type="match status" value="1"/>
</dbReference>
<feature type="region of interest" description="Disordered" evidence="9">
    <location>
        <begin position="1"/>
        <end position="76"/>
    </location>
</feature>
<dbReference type="InterPro" id="IPR055186">
    <property type="entry name" value="C2H2-2nd_BIRD-IDD"/>
</dbReference>
<evidence type="ECO:0000256" key="6">
    <source>
        <dbReference type="ARBA" id="ARBA00023125"/>
    </source>
</evidence>
<dbReference type="EMBL" id="QZWG01000020">
    <property type="protein sequence ID" value="RZB45452.1"/>
    <property type="molecule type" value="Genomic_DNA"/>
</dbReference>
<dbReference type="PROSITE" id="PS00028">
    <property type="entry name" value="ZINC_FINGER_C2H2_1"/>
    <property type="match status" value="1"/>
</dbReference>
<keyword evidence="12" id="KW-1185">Reference proteome</keyword>
<evidence type="ECO:0000256" key="5">
    <source>
        <dbReference type="ARBA" id="ARBA00023015"/>
    </source>
</evidence>
<dbReference type="GO" id="GO:0003677">
    <property type="term" value="F:DNA binding"/>
    <property type="evidence" value="ECO:0007669"/>
    <property type="project" value="UniProtKB-KW"/>
</dbReference>
<dbReference type="Pfam" id="PF22996">
    <property type="entry name" value="C2H2-2nd_BIRD-IDD"/>
    <property type="match status" value="1"/>
</dbReference>
<dbReference type="GO" id="GO:0005634">
    <property type="term" value="C:nucleus"/>
    <property type="evidence" value="ECO:0007669"/>
    <property type="project" value="TreeGrafter"/>
</dbReference>
<dbReference type="InterPro" id="IPR031140">
    <property type="entry name" value="IDD1-16"/>
</dbReference>
<evidence type="ECO:0000256" key="2">
    <source>
        <dbReference type="ARBA" id="ARBA00022737"/>
    </source>
</evidence>
<keyword evidence="6" id="KW-0238">DNA-binding</keyword>
<dbReference type="InterPro" id="IPR055187">
    <property type="entry name" value="C2CH-3rd_BIRD-IDD"/>
</dbReference>
<dbReference type="Pfam" id="PF22995">
    <property type="entry name" value="C2CH-3rd_BIRD-IDD"/>
    <property type="match status" value="1"/>
</dbReference>
<dbReference type="InterPro" id="IPR036236">
    <property type="entry name" value="Znf_C2H2_sf"/>
</dbReference>
<dbReference type="PROSITE" id="PS50157">
    <property type="entry name" value="ZINC_FINGER_C2H2_2"/>
    <property type="match status" value="1"/>
</dbReference>
<dbReference type="PANTHER" id="PTHR10593:SF238">
    <property type="entry name" value="PROTEIN INDETERMINATE-DOMAIN 7-LIKE ISOFORM X2"/>
    <property type="match status" value="1"/>
</dbReference>
<feature type="region of interest" description="Disordered" evidence="9">
    <location>
        <begin position="437"/>
        <end position="460"/>
    </location>
</feature>
<dbReference type="Proteomes" id="UP000289340">
    <property type="component" value="Chromosome 20"/>
</dbReference>
<dbReference type="GO" id="GO:0008270">
    <property type="term" value="F:zinc ion binding"/>
    <property type="evidence" value="ECO:0007669"/>
    <property type="project" value="UniProtKB-KW"/>
</dbReference>
<dbReference type="SUPFAM" id="SSF57667">
    <property type="entry name" value="beta-beta-alpha zinc fingers"/>
    <property type="match status" value="1"/>
</dbReference>
<feature type="compositionally biased region" description="Polar residues" evidence="9">
    <location>
        <begin position="1"/>
        <end position="15"/>
    </location>
</feature>
<keyword evidence="3 8" id="KW-0863">Zinc-finger</keyword>
<feature type="compositionally biased region" description="Low complexity" evidence="9">
    <location>
        <begin position="34"/>
        <end position="58"/>
    </location>
</feature>
<dbReference type="InterPro" id="IPR013087">
    <property type="entry name" value="Znf_C2H2_type"/>
</dbReference>
<keyword evidence="7" id="KW-0804">Transcription</keyword>
<keyword evidence="1" id="KW-0479">Metal-binding</keyword>
<dbReference type="SMART" id="SM00355">
    <property type="entry name" value="ZnF_C2H2"/>
    <property type="match status" value="3"/>
</dbReference>
<dbReference type="GO" id="GO:0003700">
    <property type="term" value="F:DNA-binding transcription factor activity"/>
    <property type="evidence" value="ECO:0007669"/>
    <property type="project" value="TreeGrafter"/>
</dbReference>
<keyword evidence="4" id="KW-0862">Zinc</keyword>
<dbReference type="Pfam" id="PF00096">
    <property type="entry name" value="zf-C2H2"/>
    <property type="match status" value="1"/>
</dbReference>
<dbReference type="Gene3D" id="3.30.160.60">
    <property type="entry name" value="Classic Zinc Finger"/>
    <property type="match status" value="2"/>
</dbReference>
<accession>A0A445F9G1</accession>
<evidence type="ECO:0000256" key="9">
    <source>
        <dbReference type="SAM" id="MobiDB-lite"/>
    </source>
</evidence>
<dbReference type="FunFam" id="3.30.160.60:FF:000131">
    <property type="entry name" value="protein indeterminate-domain 5, chloroplastic-like"/>
    <property type="match status" value="1"/>
</dbReference>
<evidence type="ECO:0000259" key="10">
    <source>
        <dbReference type="PROSITE" id="PS50157"/>
    </source>
</evidence>
<evidence type="ECO:0000313" key="11">
    <source>
        <dbReference type="EMBL" id="RZB45452.1"/>
    </source>
</evidence>
<evidence type="ECO:0000256" key="3">
    <source>
        <dbReference type="ARBA" id="ARBA00022771"/>
    </source>
</evidence>
<dbReference type="InterPro" id="IPR055185">
    <property type="entry name" value="C2CH-4th_BIRD-IDD"/>
</dbReference>
<keyword evidence="5" id="KW-0805">Transcription regulation</keyword>
<gene>
    <name evidence="11" type="ORF">D0Y65_054988</name>
</gene>
<keyword evidence="2" id="KW-0677">Repeat</keyword>
<name>A0A445F9G1_GLYSO</name>